<sequence>MNQTLAMAGFALAASITPGPVNLIALSGGAQYGARAAMRHVGGATAGFTLLLLLTGLGLEQTLRQWPALTHGLQWAGVAFLLYMAYQLARSDGRLEWEQNGARPSWWRGAAVQWLNPKAWIAALAGCAAFTSGQDTMALWRFAAIYFLICYASVACWALAGAWLGRQLNSPNRLRRFNQLMAALLGLSALGLLTPV</sequence>
<dbReference type="Pfam" id="PF01810">
    <property type="entry name" value="LysE"/>
    <property type="match status" value="1"/>
</dbReference>
<evidence type="ECO:0000313" key="7">
    <source>
        <dbReference type="EMBL" id="MFC4491466.1"/>
    </source>
</evidence>
<proteinExistence type="predicted"/>
<keyword evidence="3 6" id="KW-0812">Transmembrane</keyword>
<gene>
    <name evidence="7" type="ORF">ACFO0R_17795</name>
</gene>
<evidence type="ECO:0000256" key="3">
    <source>
        <dbReference type="ARBA" id="ARBA00022692"/>
    </source>
</evidence>
<dbReference type="EMBL" id="JBHSEK010000014">
    <property type="protein sequence ID" value="MFC4491466.1"/>
    <property type="molecule type" value="Genomic_DNA"/>
</dbReference>
<keyword evidence="8" id="KW-1185">Reference proteome</keyword>
<dbReference type="RefSeq" id="WP_231461467.1">
    <property type="nucleotide sequence ID" value="NZ_JAJOHW010000034.1"/>
</dbReference>
<reference evidence="8" key="1">
    <citation type="journal article" date="2019" name="Int. J. Syst. Evol. Microbiol.">
        <title>The Global Catalogue of Microorganisms (GCM) 10K type strain sequencing project: providing services to taxonomists for standard genome sequencing and annotation.</title>
        <authorList>
            <consortium name="The Broad Institute Genomics Platform"/>
            <consortium name="The Broad Institute Genome Sequencing Center for Infectious Disease"/>
            <person name="Wu L."/>
            <person name="Ma J."/>
        </authorList>
    </citation>
    <scope>NUCLEOTIDE SEQUENCE [LARGE SCALE GENOMIC DNA]</scope>
    <source>
        <strain evidence="8">CGMCC 4.7608</strain>
    </source>
</reference>
<dbReference type="PANTHER" id="PTHR30086">
    <property type="entry name" value="ARGININE EXPORTER PROTEIN ARGO"/>
    <property type="match status" value="1"/>
</dbReference>
<name>A0ABV8ZXG0_9NEIS</name>
<feature type="transmembrane region" description="Helical" evidence="6">
    <location>
        <begin position="66"/>
        <end position="86"/>
    </location>
</feature>
<feature type="transmembrane region" description="Helical" evidence="6">
    <location>
        <begin position="39"/>
        <end position="59"/>
    </location>
</feature>
<keyword evidence="2" id="KW-1003">Cell membrane</keyword>
<feature type="transmembrane region" description="Helical" evidence="6">
    <location>
        <begin position="143"/>
        <end position="165"/>
    </location>
</feature>
<organism evidence="7 8">
    <name type="scientific">Chromobacterium aquaticum</name>
    <dbReference type="NCBI Taxonomy" id="467180"/>
    <lineage>
        <taxon>Bacteria</taxon>
        <taxon>Pseudomonadati</taxon>
        <taxon>Pseudomonadota</taxon>
        <taxon>Betaproteobacteria</taxon>
        <taxon>Neisseriales</taxon>
        <taxon>Chromobacteriaceae</taxon>
        <taxon>Chromobacterium</taxon>
    </lineage>
</organism>
<evidence type="ECO:0000256" key="6">
    <source>
        <dbReference type="SAM" id="Phobius"/>
    </source>
</evidence>
<keyword evidence="5 6" id="KW-0472">Membrane</keyword>
<evidence type="ECO:0000256" key="4">
    <source>
        <dbReference type="ARBA" id="ARBA00022989"/>
    </source>
</evidence>
<keyword evidence="4 6" id="KW-1133">Transmembrane helix</keyword>
<feature type="transmembrane region" description="Helical" evidence="6">
    <location>
        <begin position="177"/>
        <end position="194"/>
    </location>
</feature>
<evidence type="ECO:0000256" key="1">
    <source>
        <dbReference type="ARBA" id="ARBA00004651"/>
    </source>
</evidence>
<protein>
    <submittedName>
        <fullName evidence="7">LysE family translocator</fullName>
    </submittedName>
</protein>
<accession>A0ABV8ZXG0</accession>
<comment type="caution">
    <text evidence="7">The sequence shown here is derived from an EMBL/GenBank/DDBJ whole genome shotgun (WGS) entry which is preliminary data.</text>
</comment>
<comment type="subcellular location">
    <subcellularLocation>
        <location evidence="1">Cell membrane</location>
        <topology evidence="1">Multi-pass membrane protein</topology>
    </subcellularLocation>
</comment>
<evidence type="ECO:0000256" key="2">
    <source>
        <dbReference type="ARBA" id="ARBA00022475"/>
    </source>
</evidence>
<evidence type="ECO:0000256" key="5">
    <source>
        <dbReference type="ARBA" id="ARBA00023136"/>
    </source>
</evidence>
<dbReference type="InterPro" id="IPR001123">
    <property type="entry name" value="LeuE-type"/>
</dbReference>
<dbReference type="PANTHER" id="PTHR30086:SF20">
    <property type="entry name" value="ARGININE EXPORTER PROTEIN ARGO-RELATED"/>
    <property type="match status" value="1"/>
</dbReference>
<dbReference type="Proteomes" id="UP001595999">
    <property type="component" value="Unassembled WGS sequence"/>
</dbReference>
<evidence type="ECO:0000313" key="8">
    <source>
        <dbReference type="Proteomes" id="UP001595999"/>
    </source>
</evidence>